<keyword evidence="2" id="KW-1185">Reference proteome</keyword>
<comment type="caution">
    <text evidence="1">The sequence shown here is derived from an EMBL/GenBank/DDBJ whole genome shotgun (WGS) entry which is preliminary data.</text>
</comment>
<gene>
    <name evidence="1" type="ORF">Pph01_79630</name>
</gene>
<dbReference type="Proteomes" id="UP000622547">
    <property type="component" value="Unassembled WGS sequence"/>
</dbReference>
<proteinExistence type="predicted"/>
<dbReference type="RefSeq" id="WP_204078372.1">
    <property type="nucleotide sequence ID" value="NZ_BOOP01000048.1"/>
</dbReference>
<dbReference type="EMBL" id="BOOP01000048">
    <property type="protein sequence ID" value="GII42960.1"/>
    <property type="molecule type" value="Genomic_DNA"/>
</dbReference>
<accession>A0A8J3UQT4</accession>
<evidence type="ECO:0000313" key="2">
    <source>
        <dbReference type="Proteomes" id="UP000622547"/>
    </source>
</evidence>
<sequence>MPDNTTPVPEIWGRMAMLLARNLPAGHDGDKLLDLWRNNPQAAYVTLNRRVSWSTTRRTTNAARGWAPTPADRDTYTELSALLEDAPPARRLTTAEDMQFQRGVDDVRFGRG</sequence>
<evidence type="ECO:0000313" key="1">
    <source>
        <dbReference type="EMBL" id="GII42960.1"/>
    </source>
</evidence>
<dbReference type="AlphaFoldDB" id="A0A8J3UQT4"/>
<protein>
    <submittedName>
        <fullName evidence="1">Uncharacterized protein</fullName>
    </submittedName>
</protein>
<organism evidence="1 2">
    <name type="scientific">Planotetraspora phitsanulokensis</name>
    <dbReference type="NCBI Taxonomy" id="575192"/>
    <lineage>
        <taxon>Bacteria</taxon>
        <taxon>Bacillati</taxon>
        <taxon>Actinomycetota</taxon>
        <taxon>Actinomycetes</taxon>
        <taxon>Streptosporangiales</taxon>
        <taxon>Streptosporangiaceae</taxon>
        <taxon>Planotetraspora</taxon>
    </lineage>
</organism>
<reference evidence="1 2" key="1">
    <citation type="submission" date="2021-01" db="EMBL/GenBank/DDBJ databases">
        <title>Whole genome shotgun sequence of Planotetraspora phitsanulokensis NBRC 104273.</title>
        <authorList>
            <person name="Komaki H."/>
            <person name="Tamura T."/>
        </authorList>
    </citation>
    <scope>NUCLEOTIDE SEQUENCE [LARGE SCALE GENOMIC DNA]</scope>
    <source>
        <strain evidence="1 2">NBRC 104273</strain>
    </source>
</reference>
<name>A0A8J3UQT4_9ACTN</name>